<dbReference type="AlphaFoldDB" id="A0A1Q8CTG8"/>
<comment type="caution">
    <text evidence="1">The sequence shown here is derived from an EMBL/GenBank/DDBJ whole genome shotgun (WGS) entry which is preliminary data.</text>
</comment>
<organism evidence="1 2">
    <name type="scientific">Actinophytocola xanthii</name>
    <dbReference type="NCBI Taxonomy" id="1912961"/>
    <lineage>
        <taxon>Bacteria</taxon>
        <taxon>Bacillati</taxon>
        <taxon>Actinomycetota</taxon>
        <taxon>Actinomycetes</taxon>
        <taxon>Pseudonocardiales</taxon>
        <taxon>Pseudonocardiaceae</taxon>
    </lineage>
</organism>
<dbReference type="SUPFAM" id="SSF46689">
    <property type="entry name" value="Homeodomain-like"/>
    <property type="match status" value="1"/>
</dbReference>
<protein>
    <submittedName>
        <fullName evidence="1">Uncharacterized protein</fullName>
    </submittedName>
</protein>
<dbReference type="Proteomes" id="UP000185596">
    <property type="component" value="Unassembled WGS sequence"/>
</dbReference>
<reference evidence="1 2" key="1">
    <citation type="submission" date="2016-12" db="EMBL/GenBank/DDBJ databases">
        <title>The draft genome sequence of Actinophytocola sp. 11-183.</title>
        <authorList>
            <person name="Wang W."/>
            <person name="Yuan L."/>
        </authorList>
    </citation>
    <scope>NUCLEOTIDE SEQUENCE [LARGE SCALE GENOMIC DNA]</scope>
    <source>
        <strain evidence="1 2">11-183</strain>
    </source>
</reference>
<accession>A0A1Q8CTG8</accession>
<dbReference type="Gene3D" id="1.10.357.10">
    <property type="entry name" value="Tetracycline Repressor, domain 2"/>
    <property type="match status" value="1"/>
</dbReference>
<evidence type="ECO:0000313" key="2">
    <source>
        <dbReference type="Proteomes" id="UP000185596"/>
    </source>
</evidence>
<dbReference type="EMBL" id="MSIE01000015">
    <property type="protein sequence ID" value="OLF17651.1"/>
    <property type="molecule type" value="Genomic_DNA"/>
</dbReference>
<dbReference type="STRING" id="1912961.BU204_10570"/>
<keyword evidence="2" id="KW-1185">Reference proteome</keyword>
<name>A0A1Q8CTG8_9PSEU</name>
<dbReference type="RefSeq" id="WP_075125443.1">
    <property type="nucleotide sequence ID" value="NZ_MSIE01000015.1"/>
</dbReference>
<dbReference type="InterPro" id="IPR009057">
    <property type="entry name" value="Homeodomain-like_sf"/>
</dbReference>
<sequence length="187" mass="20455">MARPPDLGRRAATLAMATDYVLAQGLAGLSLRPLAAALDTSTRMLLYDFSSKEGLVSAILSEARQRLGHQLAGYVAEANVSPADMLPALWSWMTSAENSAYLRLFFEVHVDALTRPEVYTDGGRPLVGDWLNFLRATLRLDPATATLIVATMRGLLLDRMLTHDEARTDLALARFADLLHRDTGEDG</sequence>
<proteinExistence type="predicted"/>
<evidence type="ECO:0000313" key="1">
    <source>
        <dbReference type="EMBL" id="OLF17651.1"/>
    </source>
</evidence>
<dbReference type="OrthoDB" id="5177743at2"/>
<gene>
    <name evidence="1" type="ORF">BU204_10570</name>
</gene>